<dbReference type="SMART" id="SM00450">
    <property type="entry name" value="RHOD"/>
    <property type="match status" value="2"/>
</dbReference>
<dbReference type="GO" id="GO:0020037">
    <property type="term" value="F:heme binding"/>
    <property type="evidence" value="ECO:0007669"/>
    <property type="project" value="InterPro"/>
</dbReference>
<dbReference type="InterPro" id="IPR001763">
    <property type="entry name" value="Rhodanese-like_dom"/>
</dbReference>
<dbReference type="Pfam" id="PF01077">
    <property type="entry name" value="NIR_SIR"/>
    <property type="match status" value="2"/>
</dbReference>
<keyword evidence="2" id="KW-0004">4Fe-4S</keyword>
<dbReference type="PANTHER" id="PTHR32439">
    <property type="entry name" value="FERREDOXIN--NITRITE REDUCTASE, CHLOROPLASTIC"/>
    <property type="match status" value="1"/>
</dbReference>
<organism evidence="9 10">
    <name type="scientific">Natranaeroarchaeum sulfidigenes</name>
    <dbReference type="NCBI Taxonomy" id="2784880"/>
    <lineage>
        <taxon>Archaea</taxon>
        <taxon>Methanobacteriati</taxon>
        <taxon>Methanobacteriota</taxon>
        <taxon>Stenosarchaea group</taxon>
        <taxon>Halobacteria</taxon>
        <taxon>Halobacteriales</taxon>
        <taxon>Natronoarchaeaceae</taxon>
        <taxon>Natranaeroarchaeum</taxon>
    </lineage>
</organism>
<dbReference type="CDD" id="cd01448">
    <property type="entry name" value="TST_Repeat_1"/>
    <property type="match status" value="1"/>
</dbReference>
<dbReference type="InterPro" id="IPR045854">
    <property type="entry name" value="NO2/SO3_Rdtase_4Fe4S_sf"/>
</dbReference>
<dbReference type="GO" id="GO:0051539">
    <property type="term" value="F:4 iron, 4 sulfur cluster binding"/>
    <property type="evidence" value="ECO:0007669"/>
    <property type="project" value="UniProtKB-KW"/>
</dbReference>
<dbReference type="InterPro" id="IPR006067">
    <property type="entry name" value="NO2/SO3_Rdtase_4Fe4S_dom"/>
</dbReference>
<dbReference type="Gene3D" id="3.40.250.10">
    <property type="entry name" value="Rhodanese-like domain"/>
    <property type="match status" value="2"/>
</dbReference>
<dbReference type="Pfam" id="PF03460">
    <property type="entry name" value="NIR_SIR_ferr"/>
    <property type="match status" value="2"/>
</dbReference>
<keyword evidence="5" id="KW-0560">Oxidoreductase</keyword>
<evidence type="ECO:0000256" key="4">
    <source>
        <dbReference type="ARBA" id="ARBA00022723"/>
    </source>
</evidence>
<evidence type="ECO:0000256" key="3">
    <source>
        <dbReference type="ARBA" id="ARBA00022617"/>
    </source>
</evidence>
<dbReference type="InterPro" id="IPR006066">
    <property type="entry name" value="NO2/SO3_Rdtase_FeS/sirohaem_BS"/>
</dbReference>
<evidence type="ECO:0000256" key="6">
    <source>
        <dbReference type="ARBA" id="ARBA00023004"/>
    </source>
</evidence>
<dbReference type="InterPro" id="IPR051329">
    <property type="entry name" value="NIR_SIR_4Fe-4S"/>
</dbReference>
<gene>
    <name evidence="9" type="primary">cysI3</name>
    <name evidence="9" type="ORF">AArcS_2105</name>
</gene>
<sequence length="803" mass="88077">MTLDSPVFVDPSWVEKHSDVTLVDVRERREYRDVGHITDAVSVPFDSFRDPSSVATGMLPGRDAFEELLGDAGISNGETLVAYDDGAGVYAARFLLTAAVYGHDGNLYLVDGGFEALRERFGVTNDPIEPEPAVYDASEPDGQLVADREDVEAAVEDEETLVVDTRTAAEYDHSHVPTAVQLSWETFVDEDGRLRPVDEIEPILDERGLSPETPVVLYCNTARRLSHTFTVLTELGYEDVSFYEGSLTDWVRAESDDWDPERLYERVREVAPQGFEALPRELGEDVFGRLHLIGLYTQKQDGYFMLRTKVPNGVLTAAQARTYGEIVDEFARAPAEYGGTEQNAEFGDGFLDVTTRQGLQAHWVRVEDMPEIWDRYDEVGLTTIQASGNTLRNVVACPASGLGEEVTDVRALGEGIADAFEGNQRYANLPRKLKVSLSGCHENCGRSEIQDLGFVPAVKDGRDGFHVKVGGGLSDGPRAATDLGVFLEPEQVEPLTLAAADLFIEQGSYIDTAVNRLKFIVEEYGIDGFREELQRYVDFDFEEAGEDLTTSYRGDHVGVHQTEDGYYVGLNLPTGRMRGEELVELADLAERYGSGELRLTANQNVLVAGVREETLDDLLAEPLLERYSPDPGPFTRGIVTCTGAEFCKYGVVETKSRGIEWARTLDSWLAETDRLDESDLPDAVRVHMSGCSASCAQPQIGDIAMRGEAKRTPEGTKDAADVGLGGDLGRGAFADWIAGSVVLDEVPEGIKRLVTAYATDAGDEAFSEWTERVPDSDLRSLIEGEAGPETIVQGGDHVTTEVN</sequence>
<keyword evidence="7" id="KW-0411">Iron-sulfur</keyword>
<dbReference type="EMBL" id="CP064786">
    <property type="protein sequence ID" value="QSG03305.1"/>
    <property type="molecule type" value="Genomic_DNA"/>
</dbReference>
<name>A0A897MY82_9EURY</name>
<dbReference type="GeneID" id="70685481"/>
<keyword evidence="3" id="KW-0349">Heme</keyword>
<evidence type="ECO:0000313" key="9">
    <source>
        <dbReference type="EMBL" id="QSG03305.1"/>
    </source>
</evidence>
<feature type="domain" description="Rhodanese" evidence="8">
    <location>
        <begin position="156"/>
        <end position="255"/>
    </location>
</feature>
<evidence type="ECO:0000259" key="8">
    <source>
        <dbReference type="PROSITE" id="PS50206"/>
    </source>
</evidence>
<dbReference type="AlphaFoldDB" id="A0A897MY82"/>
<evidence type="ECO:0000256" key="1">
    <source>
        <dbReference type="ARBA" id="ARBA00010429"/>
    </source>
</evidence>
<dbReference type="GO" id="GO:0016491">
    <property type="term" value="F:oxidoreductase activity"/>
    <property type="evidence" value="ECO:0007669"/>
    <property type="project" value="UniProtKB-KW"/>
</dbReference>
<dbReference type="InterPro" id="IPR036873">
    <property type="entry name" value="Rhodanese-like_dom_sf"/>
</dbReference>
<dbReference type="CDD" id="cd01449">
    <property type="entry name" value="TST_Repeat_2"/>
    <property type="match status" value="1"/>
</dbReference>
<dbReference type="GO" id="GO:0046872">
    <property type="term" value="F:metal ion binding"/>
    <property type="evidence" value="ECO:0007669"/>
    <property type="project" value="UniProtKB-KW"/>
</dbReference>
<dbReference type="Gene3D" id="3.90.480.20">
    <property type="match status" value="1"/>
</dbReference>
<proteinExistence type="inferred from homology"/>
<dbReference type="SUPFAM" id="SSF52821">
    <property type="entry name" value="Rhodanese/Cell cycle control phosphatase"/>
    <property type="match status" value="2"/>
</dbReference>
<dbReference type="RefSeq" id="WP_238477361.1">
    <property type="nucleotide sequence ID" value="NZ_CP064786.1"/>
</dbReference>
<comment type="similarity">
    <text evidence="1">Belongs to the nitrite and sulfite reductase 4Fe-4S domain family.</text>
</comment>
<dbReference type="PANTHER" id="PTHR32439:SF0">
    <property type="entry name" value="FERREDOXIN--NITRITE REDUCTASE, CHLOROPLASTIC"/>
    <property type="match status" value="1"/>
</dbReference>
<dbReference type="PROSITE" id="PS50206">
    <property type="entry name" value="RHODANESE_3"/>
    <property type="match status" value="2"/>
</dbReference>
<evidence type="ECO:0000256" key="2">
    <source>
        <dbReference type="ARBA" id="ARBA00022485"/>
    </source>
</evidence>
<dbReference type="KEGG" id="hara:AArcS_2105"/>
<keyword evidence="10" id="KW-1185">Reference proteome</keyword>
<dbReference type="SUPFAM" id="SSF56014">
    <property type="entry name" value="Nitrite and sulphite reductase 4Fe-4S domain-like"/>
    <property type="match status" value="2"/>
</dbReference>
<dbReference type="SUPFAM" id="SSF55124">
    <property type="entry name" value="Nitrite/Sulfite reductase N-terminal domain-like"/>
    <property type="match status" value="2"/>
</dbReference>
<reference evidence="9" key="1">
    <citation type="submission" date="2020-11" db="EMBL/GenBank/DDBJ databases">
        <title>Carbohydrate-dependent, anaerobic sulfur respiration: A novel catabolism in halophilic archaea.</title>
        <authorList>
            <person name="Sorokin D.Y."/>
            <person name="Messina E."/>
            <person name="Smedile F."/>
            <person name="La Cono V."/>
            <person name="Hallsworth J.E."/>
            <person name="Yakimov M.M."/>
        </authorList>
    </citation>
    <scope>NUCLEOTIDE SEQUENCE</scope>
    <source>
        <strain evidence="9">AArc-S</strain>
    </source>
</reference>
<evidence type="ECO:0000256" key="7">
    <source>
        <dbReference type="ARBA" id="ARBA00023014"/>
    </source>
</evidence>
<feature type="domain" description="Rhodanese" evidence="8">
    <location>
        <begin position="16"/>
        <end position="126"/>
    </location>
</feature>
<protein>
    <submittedName>
        <fullName evidence="9">Sulfite reductase, beta subunit (Hemoprotein)</fullName>
    </submittedName>
</protein>
<dbReference type="Gene3D" id="3.30.413.10">
    <property type="entry name" value="Sulfite Reductase Hemoprotein, domain 1"/>
    <property type="match status" value="2"/>
</dbReference>
<keyword evidence="4" id="KW-0479">Metal-binding</keyword>
<dbReference type="PROSITE" id="PS00365">
    <property type="entry name" value="NIR_SIR"/>
    <property type="match status" value="2"/>
</dbReference>
<dbReference type="InterPro" id="IPR036136">
    <property type="entry name" value="Nit/Sulf_reduc_fer-like_dom_sf"/>
</dbReference>
<dbReference type="Proteomes" id="UP000663586">
    <property type="component" value="Chromosome"/>
</dbReference>
<keyword evidence="6" id="KW-0408">Iron</keyword>
<evidence type="ECO:0000313" key="10">
    <source>
        <dbReference type="Proteomes" id="UP000663586"/>
    </source>
</evidence>
<dbReference type="InterPro" id="IPR005117">
    <property type="entry name" value="NiRdtase/SiRdtase_haem-b_fer"/>
</dbReference>
<dbReference type="Pfam" id="PF00581">
    <property type="entry name" value="Rhodanese"/>
    <property type="match status" value="2"/>
</dbReference>
<evidence type="ECO:0000256" key="5">
    <source>
        <dbReference type="ARBA" id="ARBA00023002"/>
    </source>
</evidence>
<accession>A0A897MY82</accession>